<keyword evidence="3 6" id="KW-0812">Transmembrane</keyword>
<dbReference type="AlphaFoldDB" id="A0A671VY95"/>
<evidence type="ECO:0000256" key="2">
    <source>
        <dbReference type="ARBA" id="ARBA00010241"/>
    </source>
</evidence>
<accession>A0A671VY95</accession>
<evidence type="ECO:0000256" key="3">
    <source>
        <dbReference type="ARBA" id="ARBA00022692"/>
    </source>
</evidence>
<dbReference type="InParanoid" id="A0A671VY95"/>
<comment type="similarity">
    <text evidence="2">Belongs to the neurexin family.</text>
</comment>
<feature type="transmembrane region" description="Helical" evidence="6">
    <location>
        <begin position="27"/>
        <end position="47"/>
    </location>
</feature>
<feature type="domain" description="Syndecan/Neurexin" evidence="7">
    <location>
        <begin position="24"/>
        <end position="75"/>
    </location>
</feature>
<dbReference type="Proteomes" id="UP000472265">
    <property type="component" value="Chromosome 22"/>
</dbReference>
<evidence type="ECO:0000256" key="5">
    <source>
        <dbReference type="ARBA" id="ARBA00023136"/>
    </source>
</evidence>
<reference evidence="8" key="3">
    <citation type="submission" date="2025-09" db="UniProtKB">
        <authorList>
            <consortium name="Ensembl"/>
        </authorList>
    </citation>
    <scope>IDENTIFICATION</scope>
</reference>
<dbReference type="Pfam" id="PF01034">
    <property type="entry name" value="Syndecan"/>
    <property type="match status" value="1"/>
</dbReference>
<dbReference type="Ensembl" id="ENSSAUT00010033584.1">
    <property type="protein sequence ID" value="ENSSAUP00010031878.1"/>
    <property type="gene ID" value="ENSSAUG00010013574.1"/>
</dbReference>
<reference evidence="8" key="2">
    <citation type="submission" date="2025-08" db="UniProtKB">
        <authorList>
            <consortium name="Ensembl"/>
        </authorList>
    </citation>
    <scope>IDENTIFICATION</scope>
</reference>
<name>A0A671VY95_SPAAU</name>
<dbReference type="InterPro" id="IPR027789">
    <property type="entry name" value="Syndecan/Neurexin_dom"/>
</dbReference>
<sequence>MAAILVSYLVLLRKVKSEPVVLLFTGVIAGGVAGVIFAAGLAGLLIYKWQKKADEGYVLGQQRASDEDYYRHNRDEVIVV</sequence>
<dbReference type="GO" id="GO:0016020">
    <property type="term" value="C:membrane"/>
    <property type="evidence" value="ECO:0007669"/>
    <property type="project" value="UniProtKB-SubCell"/>
</dbReference>
<evidence type="ECO:0000259" key="7">
    <source>
        <dbReference type="Pfam" id="PF01034"/>
    </source>
</evidence>
<organism evidence="8 9">
    <name type="scientific">Sparus aurata</name>
    <name type="common">Gilthead sea bream</name>
    <dbReference type="NCBI Taxonomy" id="8175"/>
    <lineage>
        <taxon>Eukaryota</taxon>
        <taxon>Metazoa</taxon>
        <taxon>Chordata</taxon>
        <taxon>Craniata</taxon>
        <taxon>Vertebrata</taxon>
        <taxon>Euteleostomi</taxon>
        <taxon>Actinopterygii</taxon>
        <taxon>Neopterygii</taxon>
        <taxon>Teleostei</taxon>
        <taxon>Neoteleostei</taxon>
        <taxon>Acanthomorphata</taxon>
        <taxon>Eupercaria</taxon>
        <taxon>Spariformes</taxon>
        <taxon>Sparidae</taxon>
        <taxon>Sparus</taxon>
    </lineage>
</organism>
<keyword evidence="5 6" id="KW-0472">Membrane</keyword>
<evidence type="ECO:0000313" key="9">
    <source>
        <dbReference type="Proteomes" id="UP000472265"/>
    </source>
</evidence>
<reference evidence="8" key="1">
    <citation type="submission" date="2021-04" db="EMBL/GenBank/DDBJ databases">
        <authorList>
            <consortium name="Wellcome Sanger Institute Data Sharing"/>
        </authorList>
    </citation>
    <scope>NUCLEOTIDE SEQUENCE [LARGE SCALE GENOMIC DNA]</scope>
</reference>
<protein>
    <recommendedName>
        <fullName evidence="7">Syndecan/Neurexin domain-containing protein</fullName>
    </recommendedName>
</protein>
<evidence type="ECO:0000256" key="4">
    <source>
        <dbReference type="ARBA" id="ARBA00022989"/>
    </source>
</evidence>
<evidence type="ECO:0000313" key="8">
    <source>
        <dbReference type="Ensembl" id="ENSSAUP00010031878.1"/>
    </source>
</evidence>
<comment type="subcellular location">
    <subcellularLocation>
        <location evidence="1">Membrane</location>
        <topology evidence="1">Single-pass type I membrane protein</topology>
    </subcellularLocation>
</comment>
<evidence type="ECO:0000256" key="6">
    <source>
        <dbReference type="SAM" id="Phobius"/>
    </source>
</evidence>
<evidence type="ECO:0000256" key="1">
    <source>
        <dbReference type="ARBA" id="ARBA00004479"/>
    </source>
</evidence>
<keyword evidence="9" id="KW-1185">Reference proteome</keyword>
<keyword evidence="4 6" id="KW-1133">Transmembrane helix</keyword>
<proteinExistence type="inferred from homology"/>
<dbReference type="GeneTree" id="ENSGT00940000180017"/>